<keyword evidence="3" id="KW-0547">Nucleotide-binding</keyword>
<organism evidence="8">
    <name type="scientific">uncultured Aureispira sp</name>
    <dbReference type="NCBI Taxonomy" id="1331704"/>
    <lineage>
        <taxon>Bacteria</taxon>
        <taxon>Pseudomonadati</taxon>
        <taxon>Bacteroidota</taxon>
        <taxon>Saprospiria</taxon>
        <taxon>Saprospirales</taxon>
        <taxon>Saprospiraceae</taxon>
        <taxon>Aureispira</taxon>
        <taxon>environmental samples</taxon>
    </lineage>
</organism>
<dbReference type="InterPro" id="IPR029062">
    <property type="entry name" value="Class_I_gatase-like"/>
</dbReference>
<evidence type="ECO:0000256" key="1">
    <source>
        <dbReference type="ARBA" id="ARBA00022490"/>
    </source>
</evidence>
<gene>
    <name evidence="8" type="ORF">HELGO_WM38934</name>
</gene>
<accession>A0A6S6T1Q8</accession>
<keyword evidence="4" id="KW-0658">Purine biosynthesis</keyword>
<protein>
    <submittedName>
        <fullName evidence="8">Phosphoribosylformylglycinamidine synthase, glutamine amidotransferase subunit (EC)</fullName>
        <ecNumber evidence="8">6.3.5.3</ecNumber>
    </submittedName>
</protein>
<keyword evidence="6" id="KW-0067">ATP-binding</keyword>
<keyword evidence="7 8" id="KW-0315">Glutamine amidotransferase</keyword>
<evidence type="ECO:0000256" key="6">
    <source>
        <dbReference type="ARBA" id="ARBA00022840"/>
    </source>
</evidence>
<name>A0A6S6T1Q8_9BACT</name>
<dbReference type="EC" id="6.3.5.3" evidence="8"/>
<dbReference type="GO" id="GO:0006189">
    <property type="term" value="P:'de novo' IMP biosynthetic process"/>
    <property type="evidence" value="ECO:0007669"/>
    <property type="project" value="InterPro"/>
</dbReference>
<dbReference type="SMART" id="SM01211">
    <property type="entry name" value="GATase_5"/>
    <property type="match status" value="1"/>
</dbReference>
<dbReference type="GO" id="GO:0016740">
    <property type="term" value="F:transferase activity"/>
    <property type="evidence" value="ECO:0007669"/>
    <property type="project" value="UniProtKB-KW"/>
</dbReference>
<evidence type="ECO:0000256" key="2">
    <source>
        <dbReference type="ARBA" id="ARBA00022598"/>
    </source>
</evidence>
<dbReference type="GO" id="GO:0005737">
    <property type="term" value="C:cytoplasm"/>
    <property type="evidence" value="ECO:0007669"/>
    <property type="project" value="TreeGrafter"/>
</dbReference>
<dbReference type="InterPro" id="IPR010075">
    <property type="entry name" value="PRibForGlyAmidine_synth_PurQ"/>
</dbReference>
<dbReference type="PANTHER" id="PTHR10099">
    <property type="entry name" value="PHOSPHORIBOSYLFORMYLGLYCINAMIDINE SYNTHASE"/>
    <property type="match status" value="1"/>
</dbReference>
<dbReference type="PIRSF" id="PIRSF001586">
    <property type="entry name" value="FGAM_synth_I"/>
    <property type="match status" value="1"/>
</dbReference>
<keyword evidence="8" id="KW-0808">Transferase</keyword>
<dbReference type="GO" id="GO:0004642">
    <property type="term" value="F:phosphoribosylformylglycinamidine synthase activity"/>
    <property type="evidence" value="ECO:0007669"/>
    <property type="project" value="UniProtKB-EC"/>
</dbReference>
<keyword evidence="1" id="KW-0963">Cytoplasm</keyword>
<evidence type="ECO:0000313" key="8">
    <source>
        <dbReference type="EMBL" id="CAA6812572.1"/>
    </source>
</evidence>
<dbReference type="Gene3D" id="3.40.50.880">
    <property type="match status" value="1"/>
</dbReference>
<dbReference type="SUPFAM" id="SSF52317">
    <property type="entry name" value="Class I glutamine amidotransferase-like"/>
    <property type="match status" value="1"/>
</dbReference>
<dbReference type="AlphaFoldDB" id="A0A6S6T1Q8"/>
<dbReference type="GO" id="GO:0005524">
    <property type="term" value="F:ATP binding"/>
    <property type="evidence" value="ECO:0007669"/>
    <property type="project" value="UniProtKB-KW"/>
</dbReference>
<dbReference type="PROSITE" id="PS51273">
    <property type="entry name" value="GATASE_TYPE_1"/>
    <property type="match status" value="1"/>
</dbReference>
<reference evidence="8" key="1">
    <citation type="submission" date="2020-01" db="EMBL/GenBank/DDBJ databases">
        <authorList>
            <person name="Meier V. D."/>
            <person name="Meier V D."/>
        </authorList>
    </citation>
    <scope>NUCLEOTIDE SEQUENCE</scope>
    <source>
        <strain evidence="8">HLG_WM_MAG_10</strain>
    </source>
</reference>
<dbReference type="GO" id="GO:0016787">
    <property type="term" value="F:hydrolase activity"/>
    <property type="evidence" value="ECO:0007669"/>
    <property type="project" value="UniProtKB-KW"/>
</dbReference>
<evidence type="ECO:0000256" key="7">
    <source>
        <dbReference type="ARBA" id="ARBA00022962"/>
    </source>
</evidence>
<evidence type="ECO:0000256" key="4">
    <source>
        <dbReference type="ARBA" id="ARBA00022755"/>
    </source>
</evidence>
<keyword evidence="5" id="KW-0378">Hydrolase</keyword>
<dbReference type="Pfam" id="PF13507">
    <property type="entry name" value="GATase_5"/>
    <property type="match status" value="1"/>
</dbReference>
<dbReference type="PANTHER" id="PTHR10099:SF1">
    <property type="entry name" value="PHOSPHORIBOSYLFORMYLGLYCINAMIDINE SYNTHASE"/>
    <property type="match status" value="1"/>
</dbReference>
<evidence type="ECO:0000256" key="5">
    <source>
        <dbReference type="ARBA" id="ARBA00022801"/>
    </source>
</evidence>
<keyword evidence="2 8" id="KW-0436">Ligase</keyword>
<dbReference type="EMBL" id="CACVAQ010000188">
    <property type="protein sequence ID" value="CAA6812572.1"/>
    <property type="molecule type" value="Genomic_DNA"/>
</dbReference>
<proteinExistence type="predicted"/>
<sequence length="278" mass="30444">MTTVKSLVITGFGINCEEEMAAAYELAGATAEIVHLNEILLGEVSIHHYDILNFPGGFSFGDDLASGKVVSNKIKFKKLPSGKVLLEEIKQFLGEGKYILGVCNGFQMLVRMGLLPNTNHDFEPEATLSQNNSGKFEDRWVYCKVNPTVKTPFLKGITQMALPARHGEGKLIFMDDALREKIQAESLNCLTYCTEDGTETAAYPANPNGADLNCAGLTSPSGQVLGLMPHPEAYLTLYNNPNWGQIKRNNPNHNEAGEGLTIFTNIVEHIKLQKLATV</sequence>
<evidence type="ECO:0000256" key="3">
    <source>
        <dbReference type="ARBA" id="ARBA00022741"/>
    </source>
</evidence>